<organism evidence="2 3">
    <name type="scientific">Vagococcus bubulae</name>
    <dbReference type="NCBI Taxonomy" id="1977868"/>
    <lineage>
        <taxon>Bacteria</taxon>
        <taxon>Bacillati</taxon>
        <taxon>Bacillota</taxon>
        <taxon>Bacilli</taxon>
        <taxon>Lactobacillales</taxon>
        <taxon>Enterococcaceae</taxon>
        <taxon>Vagococcus</taxon>
    </lineage>
</organism>
<dbReference type="InterPro" id="IPR007138">
    <property type="entry name" value="ABM_dom"/>
</dbReference>
<evidence type="ECO:0000259" key="1">
    <source>
        <dbReference type="PROSITE" id="PS51725"/>
    </source>
</evidence>
<accession>A0A429ZPH7</accession>
<gene>
    <name evidence="2" type="ORF">CBF36_02765</name>
</gene>
<dbReference type="Gene3D" id="3.30.70.100">
    <property type="match status" value="1"/>
</dbReference>
<sequence>MYSVTNTIHIETPFAENMIQRFTSSHTTSAMEKVDGFIQFQLMTRVLPEDENVTELVVLSLWDSKEQQKAWVKSQSFKDVHKKEESTGITKEKPKRQGFIKNSIAEYDVLV</sequence>
<dbReference type="InterPro" id="IPR011008">
    <property type="entry name" value="Dimeric_a/b-barrel"/>
</dbReference>
<dbReference type="AlphaFoldDB" id="A0A429ZPH7"/>
<comment type="caution">
    <text evidence="2">The sequence shown here is derived from an EMBL/GenBank/DDBJ whole genome shotgun (WGS) entry which is preliminary data.</text>
</comment>
<dbReference type="RefSeq" id="WP_125956411.1">
    <property type="nucleotide sequence ID" value="NZ_JAQEJV010000003.1"/>
</dbReference>
<evidence type="ECO:0000313" key="2">
    <source>
        <dbReference type="EMBL" id="RST95620.1"/>
    </source>
</evidence>
<dbReference type="SUPFAM" id="SSF54909">
    <property type="entry name" value="Dimeric alpha+beta barrel"/>
    <property type="match status" value="1"/>
</dbReference>
<protein>
    <recommendedName>
        <fullName evidence="1">ABM domain-containing protein</fullName>
    </recommendedName>
</protein>
<feature type="domain" description="ABM" evidence="1">
    <location>
        <begin position="2"/>
        <end position="99"/>
    </location>
</feature>
<dbReference type="Pfam" id="PF03992">
    <property type="entry name" value="ABM"/>
    <property type="match status" value="1"/>
</dbReference>
<proteinExistence type="predicted"/>
<evidence type="ECO:0000313" key="3">
    <source>
        <dbReference type="Proteomes" id="UP000288490"/>
    </source>
</evidence>
<dbReference type="Proteomes" id="UP000288490">
    <property type="component" value="Unassembled WGS sequence"/>
</dbReference>
<keyword evidence="3" id="KW-1185">Reference proteome</keyword>
<name>A0A429ZPH7_9ENTE</name>
<dbReference type="EMBL" id="NGJT01000003">
    <property type="protein sequence ID" value="RST95620.1"/>
    <property type="molecule type" value="Genomic_DNA"/>
</dbReference>
<reference evidence="2 3" key="1">
    <citation type="submission" date="2017-05" db="EMBL/GenBank/DDBJ databases">
        <title>Vagococcus spp. assemblies.</title>
        <authorList>
            <person name="Gulvik C.A."/>
        </authorList>
    </citation>
    <scope>NUCLEOTIDE SEQUENCE [LARGE SCALE GENOMIC DNA]</scope>
    <source>
        <strain evidence="2 3">SS1994</strain>
    </source>
</reference>
<dbReference type="PANTHER" id="PTHR34474:SF4">
    <property type="entry name" value="HEME OXYGENASE (STAPHYLOBILIN-PRODUCING) 1"/>
    <property type="match status" value="1"/>
</dbReference>
<dbReference type="PROSITE" id="PS51725">
    <property type="entry name" value="ABM"/>
    <property type="match status" value="1"/>
</dbReference>
<dbReference type="InterPro" id="IPR050404">
    <property type="entry name" value="Heme-degrading_MO"/>
</dbReference>
<dbReference type="OrthoDB" id="384737at2"/>
<dbReference type="PANTHER" id="PTHR34474">
    <property type="entry name" value="SIGNAL TRANSDUCTION PROTEIN TRAP"/>
    <property type="match status" value="1"/>
</dbReference>